<keyword evidence="2" id="KW-1185">Reference proteome</keyword>
<protein>
    <submittedName>
        <fullName evidence="1">Uncharacterized protein</fullName>
    </submittedName>
</protein>
<comment type="caution">
    <text evidence="1">The sequence shown here is derived from an EMBL/GenBank/DDBJ whole genome shotgun (WGS) entry which is preliminary data.</text>
</comment>
<dbReference type="EMBL" id="CAJNOC010004715">
    <property type="protein sequence ID" value="CAF1031268.1"/>
    <property type="molecule type" value="Genomic_DNA"/>
</dbReference>
<sequence>MFINLTNVWQKLNHLDSSSESEDEKPKNVTKTNTVSSKKALLKIKPKKGKKKKLIFSELTFVESHVDTFYCVNEVHGAYNPVTAKLIDVDEDIAKEWVHPDTQLVKPKNQKQLNRIVNNGKYRPLELVNEIKTPEKGKVLKLFDNLNDTVYKTEMSMMSPSKHKVYVEDTPIQYYGLSIIERRRRGLNY</sequence>
<accession>A0A814IZF5</accession>
<organism evidence="1 2">
    <name type="scientific">Brachionus calyciflorus</name>
    <dbReference type="NCBI Taxonomy" id="104777"/>
    <lineage>
        <taxon>Eukaryota</taxon>
        <taxon>Metazoa</taxon>
        <taxon>Spiralia</taxon>
        <taxon>Gnathifera</taxon>
        <taxon>Rotifera</taxon>
        <taxon>Eurotatoria</taxon>
        <taxon>Monogononta</taxon>
        <taxon>Pseudotrocha</taxon>
        <taxon>Ploima</taxon>
        <taxon>Brachionidae</taxon>
        <taxon>Brachionus</taxon>
    </lineage>
</organism>
<name>A0A814IZF5_9BILA</name>
<proteinExistence type="predicted"/>
<gene>
    <name evidence="1" type="ORF">OXX778_LOCUS17876</name>
</gene>
<evidence type="ECO:0000313" key="1">
    <source>
        <dbReference type="EMBL" id="CAF1031268.1"/>
    </source>
</evidence>
<dbReference type="Proteomes" id="UP000663879">
    <property type="component" value="Unassembled WGS sequence"/>
</dbReference>
<dbReference type="AlphaFoldDB" id="A0A814IZF5"/>
<evidence type="ECO:0000313" key="2">
    <source>
        <dbReference type="Proteomes" id="UP000663879"/>
    </source>
</evidence>
<reference evidence="1" key="1">
    <citation type="submission" date="2021-02" db="EMBL/GenBank/DDBJ databases">
        <authorList>
            <person name="Nowell W R."/>
        </authorList>
    </citation>
    <scope>NUCLEOTIDE SEQUENCE</scope>
    <source>
        <strain evidence="1">Ploen Becks lab</strain>
    </source>
</reference>
<dbReference type="OrthoDB" id="10409104at2759"/>